<dbReference type="Proteomes" id="UP000198854">
    <property type="component" value="Unassembled WGS sequence"/>
</dbReference>
<sequence length="132" mass="14486">MLTTDVACPLDEFARYFAARSQAQKLFLSSPQINISFNADNASEFSAWAEKRAEMEDVTRIIVLRQFTHQAASEAGVEIKNVAIGVIDFGQSTITFLAPKQAKQTYAERAVAGVTITPPSDLNFVAIEQLSE</sequence>
<protein>
    <submittedName>
        <fullName evidence="1">Uncharacterized protein</fullName>
    </submittedName>
</protein>
<name>A0A1G7XLW4_9VIBR</name>
<dbReference type="AlphaFoldDB" id="A0A1G7XLW4"/>
<proteinExistence type="predicted"/>
<organism evidence="1 2">
    <name type="scientific">Vibrio xiamenensis</name>
    <dbReference type="NCBI Taxonomy" id="861298"/>
    <lineage>
        <taxon>Bacteria</taxon>
        <taxon>Pseudomonadati</taxon>
        <taxon>Pseudomonadota</taxon>
        <taxon>Gammaproteobacteria</taxon>
        <taxon>Vibrionales</taxon>
        <taxon>Vibrionaceae</taxon>
        <taxon>Vibrio</taxon>
    </lineage>
</organism>
<evidence type="ECO:0000313" key="2">
    <source>
        <dbReference type="Proteomes" id="UP000198854"/>
    </source>
</evidence>
<dbReference type="EMBL" id="FNDD01000003">
    <property type="protein sequence ID" value="SDG85091.1"/>
    <property type="molecule type" value="Genomic_DNA"/>
</dbReference>
<evidence type="ECO:0000313" key="1">
    <source>
        <dbReference type="EMBL" id="SDG85091.1"/>
    </source>
</evidence>
<gene>
    <name evidence="1" type="ORF">SAMN04488136_103250</name>
</gene>
<keyword evidence="2" id="KW-1185">Reference proteome</keyword>
<accession>A0A1G7XLW4</accession>
<dbReference type="RefSeq" id="WP_093270266.1">
    <property type="nucleotide sequence ID" value="NZ_FNDD01000003.1"/>
</dbReference>
<reference evidence="1 2" key="1">
    <citation type="submission" date="2016-10" db="EMBL/GenBank/DDBJ databases">
        <authorList>
            <person name="de Groot N.N."/>
        </authorList>
    </citation>
    <scope>NUCLEOTIDE SEQUENCE [LARGE SCALE GENOMIC DNA]</scope>
    <source>
        <strain evidence="1 2">CGMCC 1.10228</strain>
    </source>
</reference>